<keyword evidence="2" id="KW-0732">Signal</keyword>
<dbReference type="RefSeq" id="WP_174510824.1">
    <property type="nucleotide sequence ID" value="NZ_CABFMQ020000001.1"/>
</dbReference>
<protein>
    <submittedName>
        <fullName evidence="3">Uncharacterized protein</fullName>
    </submittedName>
</protein>
<reference evidence="3 4" key="1">
    <citation type="submission" date="2019-05" db="EMBL/GenBank/DDBJ databases">
        <authorList>
            <person name="Farhan Ul Haque M."/>
        </authorList>
    </citation>
    <scope>NUCLEOTIDE SEQUENCE [LARGE SCALE GENOMIC DNA]</scope>
    <source>
        <strain evidence="3">2</strain>
    </source>
</reference>
<feature type="signal peptide" evidence="2">
    <location>
        <begin position="1"/>
        <end position="23"/>
    </location>
</feature>
<dbReference type="EMBL" id="CABFMQ020000001">
    <property type="protein sequence ID" value="VTZ48174.1"/>
    <property type="molecule type" value="Genomic_DNA"/>
</dbReference>
<evidence type="ECO:0000256" key="2">
    <source>
        <dbReference type="SAM" id="SignalP"/>
    </source>
</evidence>
<comment type="caution">
    <text evidence="3">The sequence shown here is derived from an EMBL/GenBank/DDBJ whole genome shotgun (WGS) entry which is preliminary data.</text>
</comment>
<evidence type="ECO:0000313" key="3">
    <source>
        <dbReference type="EMBL" id="VTZ48174.1"/>
    </source>
</evidence>
<dbReference type="AlphaFoldDB" id="A0A8B6M095"/>
<name>A0A8B6M095_METTU</name>
<proteinExistence type="predicted"/>
<dbReference type="Proteomes" id="UP000485880">
    <property type="component" value="Unassembled WGS sequence"/>
</dbReference>
<accession>A0A8B6M095</accession>
<feature type="region of interest" description="Disordered" evidence="1">
    <location>
        <begin position="44"/>
        <end position="69"/>
    </location>
</feature>
<evidence type="ECO:0000256" key="1">
    <source>
        <dbReference type="SAM" id="MobiDB-lite"/>
    </source>
</evidence>
<sequence>MNARKLSIAVFALAAAAANVATAKQAAPVHACALPTFQEQVREAQNWRQTGDRNGSQDEARCHGGPQLR</sequence>
<organism evidence="3 4">
    <name type="scientific">Methylocella tundrae</name>
    <dbReference type="NCBI Taxonomy" id="227605"/>
    <lineage>
        <taxon>Bacteria</taxon>
        <taxon>Pseudomonadati</taxon>
        <taxon>Pseudomonadota</taxon>
        <taxon>Alphaproteobacteria</taxon>
        <taxon>Hyphomicrobiales</taxon>
        <taxon>Beijerinckiaceae</taxon>
        <taxon>Methylocella</taxon>
    </lineage>
</organism>
<gene>
    <name evidence="3" type="ORF">MPC4_10124</name>
</gene>
<feature type="chain" id="PRO_5032687215" evidence="2">
    <location>
        <begin position="24"/>
        <end position="69"/>
    </location>
</feature>
<keyword evidence="4" id="KW-1185">Reference proteome</keyword>
<evidence type="ECO:0000313" key="4">
    <source>
        <dbReference type="Proteomes" id="UP000485880"/>
    </source>
</evidence>